<evidence type="ECO:0008006" key="3">
    <source>
        <dbReference type="Google" id="ProtNLM"/>
    </source>
</evidence>
<keyword evidence="2" id="KW-1185">Reference proteome</keyword>
<dbReference type="Proteomes" id="UP000244905">
    <property type="component" value="Unassembled WGS sequence"/>
</dbReference>
<dbReference type="Gene3D" id="1.20.120.1490">
    <property type="match status" value="1"/>
</dbReference>
<evidence type="ECO:0000313" key="2">
    <source>
        <dbReference type="Proteomes" id="UP000244905"/>
    </source>
</evidence>
<name>A0A2V1ISR3_9BACT</name>
<gene>
    <name evidence="1" type="ORF">C5O23_03190</name>
</gene>
<accession>A0A2V1ISR3</accession>
<dbReference type="GeneID" id="82525355"/>
<organism evidence="1 2">
    <name type="scientific">Duncaniella muris</name>
    <dbReference type="NCBI Taxonomy" id="2094150"/>
    <lineage>
        <taxon>Bacteria</taxon>
        <taxon>Pseudomonadati</taxon>
        <taxon>Bacteroidota</taxon>
        <taxon>Bacteroidia</taxon>
        <taxon>Bacteroidales</taxon>
        <taxon>Muribaculaceae</taxon>
        <taxon>Duncaniella</taxon>
    </lineage>
</organism>
<proteinExistence type="predicted"/>
<protein>
    <recommendedName>
        <fullName evidence="3">Periplasmic heavy metal sensor</fullName>
    </recommendedName>
</protein>
<reference evidence="2" key="1">
    <citation type="submission" date="2018-02" db="EMBL/GenBank/DDBJ databases">
        <authorList>
            <person name="Clavel T."/>
            <person name="Strowig T."/>
        </authorList>
    </citation>
    <scope>NUCLEOTIDE SEQUENCE [LARGE SCALE GENOMIC DNA]</scope>
    <source>
        <strain evidence="2">DSM 103720</strain>
    </source>
</reference>
<dbReference type="AlphaFoldDB" id="A0A2V1ISR3"/>
<evidence type="ECO:0000313" key="1">
    <source>
        <dbReference type="EMBL" id="PWB03407.1"/>
    </source>
</evidence>
<sequence>MKQIIFSIVFSIAAATVSPLSIQAQRPSERERVTWMKEIQQYKNDFLIKKLALNDEQKTSFLPLYNSMEDEVRKVQEEAGQLYQQTMRKGDKATDLEYEKAAEAAYELKGRENEIEMKYFKDFKSILTPQQLFKLKDAERDFTRQLMRQHRRQQKR</sequence>
<comment type="caution">
    <text evidence="1">The sequence shown here is derived from an EMBL/GenBank/DDBJ whole genome shotgun (WGS) entry which is preliminary data.</text>
</comment>
<dbReference type="RefSeq" id="WP_107031517.1">
    <property type="nucleotide sequence ID" value="NZ_CAJSYL010000014.1"/>
</dbReference>
<dbReference type="EMBL" id="PUEC01000005">
    <property type="protein sequence ID" value="PWB03407.1"/>
    <property type="molecule type" value="Genomic_DNA"/>
</dbReference>